<dbReference type="Proteomes" id="UP000289886">
    <property type="component" value="Unassembled WGS sequence"/>
</dbReference>
<gene>
    <name evidence="2" type="ORF">EOD39_11942</name>
</gene>
<keyword evidence="3" id="KW-1185">Reference proteome</keyword>
<dbReference type="AlphaFoldDB" id="A0A444UMK1"/>
<evidence type="ECO:0000313" key="3">
    <source>
        <dbReference type="Proteomes" id="UP000289886"/>
    </source>
</evidence>
<proteinExistence type="predicted"/>
<comment type="caution">
    <text evidence="2">The sequence shown here is derived from an EMBL/GenBank/DDBJ whole genome shotgun (WGS) entry which is preliminary data.</text>
</comment>
<feature type="region of interest" description="Disordered" evidence="1">
    <location>
        <begin position="55"/>
        <end position="82"/>
    </location>
</feature>
<evidence type="ECO:0000256" key="1">
    <source>
        <dbReference type="SAM" id="MobiDB-lite"/>
    </source>
</evidence>
<accession>A0A444UMK1</accession>
<sequence>MPGERWQIPPFVLCALAFKRGAKRADCAEGRSTSSGSPWPLLTLSRSPWYQLSASRSAQSVSRSPEHKTKKAKKRRHSPNADVSALRAQMTQLASMFANQQSLLELLVNLTAPPAPTLAFGVLETASAPALVPALPQSKLIEEQDDVEFLTTSMEEGKFSPCEQSCFPGPDPLD</sequence>
<reference evidence="2 3" key="1">
    <citation type="submission" date="2019-01" db="EMBL/GenBank/DDBJ databases">
        <title>Draft Genome and Complete Hox-Cluster Characterization of the Sterlet Sturgeon (Acipenser ruthenus).</title>
        <authorList>
            <person name="Wei Q."/>
        </authorList>
    </citation>
    <scope>NUCLEOTIDE SEQUENCE [LARGE SCALE GENOMIC DNA]</scope>
    <source>
        <strain evidence="2">WHYD16114868_AA</strain>
        <tissue evidence="2">Blood</tissue>
    </source>
</reference>
<dbReference type="EMBL" id="SCEB01214255">
    <property type="protein sequence ID" value="RXM36354.1"/>
    <property type="molecule type" value="Genomic_DNA"/>
</dbReference>
<feature type="compositionally biased region" description="Basic residues" evidence="1">
    <location>
        <begin position="68"/>
        <end position="78"/>
    </location>
</feature>
<evidence type="ECO:0000313" key="2">
    <source>
        <dbReference type="EMBL" id="RXM36354.1"/>
    </source>
</evidence>
<name>A0A444UMK1_ACIRT</name>
<organism evidence="2 3">
    <name type="scientific">Acipenser ruthenus</name>
    <name type="common">Sterlet sturgeon</name>
    <dbReference type="NCBI Taxonomy" id="7906"/>
    <lineage>
        <taxon>Eukaryota</taxon>
        <taxon>Metazoa</taxon>
        <taxon>Chordata</taxon>
        <taxon>Craniata</taxon>
        <taxon>Vertebrata</taxon>
        <taxon>Euteleostomi</taxon>
        <taxon>Actinopterygii</taxon>
        <taxon>Chondrostei</taxon>
        <taxon>Acipenseriformes</taxon>
        <taxon>Acipenseridae</taxon>
        <taxon>Acipenser</taxon>
    </lineage>
</organism>
<protein>
    <submittedName>
        <fullName evidence="2">Uncharacterized protein</fullName>
    </submittedName>
</protein>